<feature type="domain" description="Malic enzyme N-terminal" evidence="9">
    <location>
        <begin position="15"/>
        <end position="148"/>
    </location>
</feature>
<gene>
    <name evidence="10" type="ORF">D5R97_07590</name>
</gene>
<evidence type="ECO:0000313" key="10">
    <source>
        <dbReference type="EMBL" id="RQD74575.1"/>
    </source>
</evidence>
<comment type="caution">
    <text evidence="10">The sequence shown here is derived from an EMBL/GenBank/DDBJ whole genome shotgun (WGS) entry which is preliminary data.</text>
</comment>
<protein>
    <submittedName>
        <fullName evidence="10">NAD-dependent malic enzyme</fullName>
    </submittedName>
</protein>
<evidence type="ECO:0000256" key="6">
    <source>
        <dbReference type="PIRSR" id="PIRSR000106-2"/>
    </source>
</evidence>
<dbReference type="SMART" id="SM01274">
    <property type="entry name" value="malic"/>
    <property type="match status" value="1"/>
</dbReference>
<dbReference type="Proteomes" id="UP000285138">
    <property type="component" value="Unassembled WGS sequence"/>
</dbReference>
<sequence>MDPKEKALKLHSKHPGKIEIKSTIKLVDREDLSLAYTPGVAEPCKEIYNNLDNVYKYTSKGNMVAIVTDGSAVLGLGDIGPEASLPVMEGKSILFKHFSGLDAFPVCINTKDENKIVETIKLTTTVFGGINLEDISAPRCFSIEERLKKEIDIPVFHDDQHGTAIVVTAGLFNAVKISGRNINELKIVVNGAGAAGIAIVKLLLHLGVEEVILCDSLGIVYPGRSKDMNVYKEEIAQLTDPYIEGGSLADALRGAHGFIGVSVAGAVDIQMVKSMEDRPFVFALANPVPEIMPHEAREGGAEVIATGRSDFPNQINNVLAFPGVLRGAMEVRANDINNEMKIGAAKAIAELIIEEELTPEFIIPQPFDTRVAPVVAASVAEAAIKTGVADREVSPEAVYEKTRKMAQKIK</sequence>
<comment type="cofactor">
    <cofactor evidence="7">
        <name>Mg(2+)</name>
        <dbReference type="ChEBI" id="CHEBI:18420"/>
    </cofactor>
    <cofactor evidence="7">
        <name>Mn(2+)</name>
        <dbReference type="ChEBI" id="CHEBI:29035"/>
    </cofactor>
    <text evidence="7">Divalent metal cations. Prefers magnesium or manganese.</text>
</comment>
<feature type="active site" description="Proton acceptor" evidence="5">
    <location>
        <position position="91"/>
    </location>
</feature>
<evidence type="ECO:0000313" key="11">
    <source>
        <dbReference type="Proteomes" id="UP000285138"/>
    </source>
</evidence>
<dbReference type="Gene3D" id="3.40.50.720">
    <property type="entry name" value="NAD(P)-binding Rossmann-like Domain"/>
    <property type="match status" value="1"/>
</dbReference>
<proteinExistence type="inferred from homology"/>
<dbReference type="CDD" id="cd05311">
    <property type="entry name" value="NAD_bind_2_malic_enz"/>
    <property type="match status" value="1"/>
</dbReference>
<dbReference type="InterPro" id="IPR037062">
    <property type="entry name" value="Malic_N_dom_sf"/>
</dbReference>
<evidence type="ECO:0000256" key="7">
    <source>
        <dbReference type="PIRSR" id="PIRSR000106-3"/>
    </source>
</evidence>
<reference evidence="10 11" key="1">
    <citation type="submission" date="2018-08" db="EMBL/GenBank/DDBJ databases">
        <title>The metabolism and importance of syntrophic acetate oxidation coupled to methane or sulfide production in haloalkaline environments.</title>
        <authorList>
            <person name="Timmers P.H.A."/>
            <person name="Vavourakis C.D."/>
            <person name="Sorokin D.Y."/>
            <person name="Sinninghe Damste J.S."/>
            <person name="Muyzer G."/>
            <person name="Stams A.J.M."/>
            <person name="Plugge C.M."/>
        </authorList>
    </citation>
    <scope>NUCLEOTIDE SEQUENCE [LARGE SCALE GENOMIC DNA]</scope>
    <source>
        <strain evidence="10">MSAO_Bac1</strain>
    </source>
</reference>
<dbReference type="FunFam" id="3.40.50.10380:FF:000003">
    <property type="entry name" value="NADP-dependent malic enzyme"/>
    <property type="match status" value="1"/>
</dbReference>
<dbReference type="PANTHER" id="PTHR43237">
    <property type="entry name" value="NADP-DEPENDENT MALIC ENZYME"/>
    <property type="match status" value="1"/>
</dbReference>
<dbReference type="Gene3D" id="3.40.50.10380">
    <property type="entry name" value="Malic enzyme, N-terminal domain"/>
    <property type="match status" value="1"/>
</dbReference>
<dbReference type="InterPro" id="IPR001891">
    <property type="entry name" value="Malic_OxRdtase"/>
</dbReference>
<organism evidence="10 11">
    <name type="scientific">Candidatus Syntrophonatronum acetioxidans</name>
    <dbReference type="NCBI Taxonomy" id="1795816"/>
    <lineage>
        <taxon>Bacteria</taxon>
        <taxon>Bacillati</taxon>
        <taxon>Bacillota</taxon>
        <taxon>Clostridia</taxon>
        <taxon>Eubacteriales</taxon>
        <taxon>Syntrophomonadaceae</taxon>
        <taxon>Candidatus Syntrophonatronum</taxon>
    </lineage>
</organism>
<dbReference type="GO" id="GO:0051287">
    <property type="term" value="F:NAD binding"/>
    <property type="evidence" value="ECO:0007669"/>
    <property type="project" value="InterPro"/>
</dbReference>
<name>A0A424YBN8_9FIRM</name>
<feature type="active site" description="Proton donor" evidence="5">
    <location>
        <position position="36"/>
    </location>
</feature>
<dbReference type="GO" id="GO:0004470">
    <property type="term" value="F:malic enzyme activity"/>
    <property type="evidence" value="ECO:0007669"/>
    <property type="project" value="InterPro"/>
</dbReference>
<feature type="binding site" evidence="7">
    <location>
        <position position="134"/>
    </location>
    <ligand>
        <name>a divalent metal cation</name>
        <dbReference type="ChEBI" id="CHEBI:60240"/>
    </ligand>
</feature>
<dbReference type="InterPro" id="IPR012302">
    <property type="entry name" value="Malic_NAD-bd"/>
</dbReference>
<keyword evidence="4" id="KW-0560">Oxidoreductase</keyword>
<dbReference type="Pfam" id="PF00390">
    <property type="entry name" value="malic"/>
    <property type="match status" value="1"/>
</dbReference>
<dbReference type="SMART" id="SM00919">
    <property type="entry name" value="Malic_M"/>
    <property type="match status" value="1"/>
</dbReference>
<dbReference type="PROSITE" id="PS00331">
    <property type="entry name" value="MALIC_ENZYMES"/>
    <property type="match status" value="1"/>
</dbReference>
<dbReference type="InterPro" id="IPR046346">
    <property type="entry name" value="Aminoacid_DH-like_N_sf"/>
</dbReference>
<feature type="binding site" evidence="7">
    <location>
        <position position="159"/>
    </location>
    <ligand>
        <name>a divalent metal cation</name>
        <dbReference type="ChEBI" id="CHEBI:60240"/>
    </ligand>
</feature>
<comment type="cofactor">
    <cofactor evidence="1">
        <name>Mn(2+)</name>
        <dbReference type="ChEBI" id="CHEBI:29035"/>
    </cofactor>
</comment>
<dbReference type="SUPFAM" id="SSF51735">
    <property type="entry name" value="NAD(P)-binding Rossmann-fold domains"/>
    <property type="match status" value="1"/>
</dbReference>
<evidence type="ECO:0000256" key="4">
    <source>
        <dbReference type="ARBA" id="ARBA00023002"/>
    </source>
</evidence>
<keyword evidence="3 7" id="KW-0479">Metal-binding</keyword>
<feature type="binding site" evidence="7">
    <location>
        <position position="133"/>
    </location>
    <ligand>
        <name>a divalent metal cation</name>
        <dbReference type="ChEBI" id="CHEBI:60240"/>
    </ligand>
</feature>
<feature type="binding site" evidence="6">
    <location>
        <position position="316"/>
    </location>
    <ligand>
        <name>(S)-malate</name>
        <dbReference type="ChEBI" id="CHEBI:15589"/>
    </ligand>
</feature>
<dbReference type="Pfam" id="PF03949">
    <property type="entry name" value="Malic_M"/>
    <property type="match status" value="1"/>
</dbReference>
<feature type="binding site" evidence="6">
    <location>
        <position position="286"/>
    </location>
    <ligand>
        <name>(S)-malate</name>
        <dbReference type="ChEBI" id="CHEBI:15589"/>
    </ligand>
</feature>
<evidence type="ECO:0000256" key="2">
    <source>
        <dbReference type="ARBA" id="ARBA00008785"/>
    </source>
</evidence>
<dbReference type="PANTHER" id="PTHR43237:SF4">
    <property type="entry name" value="NADP-DEPENDENT MALIC ENZYME"/>
    <property type="match status" value="1"/>
</dbReference>
<evidence type="ECO:0000256" key="1">
    <source>
        <dbReference type="ARBA" id="ARBA00001936"/>
    </source>
</evidence>
<accession>A0A424YBN8</accession>
<evidence type="ECO:0000256" key="3">
    <source>
        <dbReference type="ARBA" id="ARBA00022723"/>
    </source>
</evidence>
<dbReference type="InterPro" id="IPR015884">
    <property type="entry name" value="Malic_enzyme_CS"/>
</dbReference>
<evidence type="ECO:0000259" key="8">
    <source>
        <dbReference type="SMART" id="SM00919"/>
    </source>
</evidence>
<dbReference type="EMBL" id="QZAA01000199">
    <property type="protein sequence ID" value="RQD74575.1"/>
    <property type="molecule type" value="Genomic_DNA"/>
</dbReference>
<dbReference type="PIRSF" id="PIRSF000106">
    <property type="entry name" value="ME"/>
    <property type="match status" value="1"/>
</dbReference>
<dbReference type="GO" id="GO:0046872">
    <property type="term" value="F:metal ion binding"/>
    <property type="evidence" value="ECO:0007669"/>
    <property type="project" value="UniProtKB-KW"/>
</dbReference>
<dbReference type="InterPro" id="IPR045213">
    <property type="entry name" value="Malic_NAD-bd_bact_type"/>
</dbReference>
<evidence type="ECO:0000256" key="5">
    <source>
        <dbReference type="PIRSR" id="PIRSR000106-1"/>
    </source>
</evidence>
<dbReference type="InterPro" id="IPR036291">
    <property type="entry name" value="NAD(P)-bd_dom_sf"/>
</dbReference>
<dbReference type="FunFam" id="3.40.50.720:FF:000095">
    <property type="entry name" value="NADP-dependent malic enzyme"/>
    <property type="match status" value="1"/>
</dbReference>
<dbReference type="SUPFAM" id="SSF53223">
    <property type="entry name" value="Aminoacid dehydrogenase-like, N-terminal domain"/>
    <property type="match status" value="1"/>
</dbReference>
<dbReference type="InterPro" id="IPR012301">
    <property type="entry name" value="Malic_N_dom"/>
</dbReference>
<comment type="similarity">
    <text evidence="2">Belongs to the malic enzymes family.</text>
</comment>
<dbReference type="GO" id="GO:0016616">
    <property type="term" value="F:oxidoreductase activity, acting on the CH-OH group of donors, NAD or NADP as acceptor"/>
    <property type="evidence" value="ECO:0007669"/>
    <property type="project" value="InterPro"/>
</dbReference>
<feature type="domain" description="Malic enzyme NAD-binding" evidence="8">
    <location>
        <begin position="160"/>
        <end position="384"/>
    </location>
</feature>
<dbReference type="AlphaFoldDB" id="A0A424YBN8"/>
<dbReference type="InterPro" id="IPR051674">
    <property type="entry name" value="Malate_Decarboxylase"/>
</dbReference>
<evidence type="ECO:0000259" key="9">
    <source>
        <dbReference type="SMART" id="SM01274"/>
    </source>
</evidence>